<dbReference type="EMBL" id="LAZR01033845">
    <property type="protein sequence ID" value="KKL46957.1"/>
    <property type="molecule type" value="Genomic_DNA"/>
</dbReference>
<name>A0A0F9F7A2_9ZZZZ</name>
<accession>A0A0F9F7A2</accession>
<comment type="caution">
    <text evidence="1">The sequence shown here is derived from an EMBL/GenBank/DDBJ whole genome shotgun (WGS) entry which is preliminary data.</text>
</comment>
<proteinExistence type="predicted"/>
<sequence length="195" mass="23023">MNKKTKLYQCPGYLFCMYELLELSTLKIAKECGVSFTTINSWLKEFNIRMNQCYSKPGENSPSWKGDDIKSYGGIHERAHQIDPKPIDGKCEICDKVADENGKTKLVHSNKDHSYRLPINPEEWWWIHESCHKKYDGSKECIPERKKGQIYCNFCNKPINKRRVILNNVAQNPNRLYFCRKECKLKFIFKLQDNF</sequence>
<dbReference type="AlphaFoldDB" id="A0A0F9F7A2"/>
<gene>
    <name evidence="1" type="ORF">LCGC14_2340350</name>
</gene>
<organism evidence="1">
    <name type="scientific">marine sediment metagenome</name>
    <dbReference type="NCBI Taxonomy" id="412755"/>
    <lineage>
        <taxon>unclassified sequences</taxon>
        <taxon>metagenomes</taxon>
        <taxon>ecological metagenomes</taxon>
    </lineage>
</organism>
<protein>
    <submittedName>
        <fullName evidence="1">Uncharacterized protein</fullName>
    </submittedName>
</protein>
<evidence type="ECO:0000313" key="1">
    <source>
        <dbReference type="EMBL" id="KKL46957.1"/>
    </source>
</evidence>
<reference evidence="1" key="1">
    <citation type="journal article" date="2015" name="Nature">
        <title>Complex archaea that bridge the gap between prokaryotes and eukaryotes.</title>
        <authorList>
            <person name="Spang A."/>
            <person name="Saw J.H."/>
            <person name="Jorgensen S.L."/>
            <person name="Zaremba-Niedzwiedzka K."/>
            <person name="Martijn J."/>
            <person name="Lind A.E."/>
            <person name="van Eijk R."/>
            <person name="Schleper C."/>
            <person name="Guy L."/>
            <person name="Ettema T.J."/>
        </authorList>
    </citation>
    <scope>NUCLEOTIDE SEQUENCE</scope>
</reference>